<dbReference type="InterPro" id="IPR006599">
    <property type="entry name" value="CARP_motif"/>
</dbReference>
<evidence type="ECO:0000313" key="8">
    <source>
        <dbReference type="Proteomes" id="UP000549394"/>
    </source>
</evidence>
<gene>
    <name evidence="7" type="ORF">DGYR_LOCUS13157</name>
</gene>
<dbReference type="SUPFAM" id="SSF90112">
    <property type="entry name" value="Neurotransmitter-gated ion-channel transmembrane pore"/>
    <property type="match status" value="1"/>
</dbReference>
<feature type="domain" description="C-CAP/cofactor C-like" evidence="6">
    <location>
        <begin position="315"/>
        <end position="468"/>
    </location>
</feature>
<reference evidence="7 8" key="1">
    <citation type="submission" date="2020-08" db="EMBL/GenBank/DDBJ databases">
        <authorList>
            <person name="Hejnol A."/>
        </authorList>
    </citation>
    <scope>NUCLEOTIDE SEQUENCE [LARGE SCALE GENOMIC DNA]</scope>
</reference>
<evidence type="ECO:0000313" key="7">
    <source>
        <dbReference type="EMBL" id="CAD5125847.1"/>
    </source>
</evidence>
<dbReference type="SMART" id="SM00673">
    <property type="entry name" value="CARP"/>
    <property type="match status" value="2"/>
</dbReference>
<dbReference type="PANTHER" id="PTHR15440:SF0">
    <property type="entry name" value="PROTEIN XRP2"/>
    <property type="match status" value="1"/>
</dbReference>
<dbReference type="OrthoDB" id="5975154at2759"/>
<dbReference type="InterPro" id="IPR017901">
    <property type="entry name" value="C-CAP_CF_C-like"/>
</dbReference>
<dbReference type="SUPFAM" id="SSF63712">
    <property type="entry name" value="Nicotinic receptor ligand binding domain-like"/>
    <property type="match status" value="1"/>
</dbReference>
<dbReference type="PROSITE" id="PS00236">
    <property type="entry name" value="NEUROTR_ION_CHANNEL"/>
    <property type="match status" value="1"/>
</dbReference>
<dbReference type="Pfam" id="PF07986">
    <property type="entry name" value="TBCC"/>
    <property type="match status" value="1"/>
</dbReference>
<dbReference type="Proteomes" id="UP000549394">
    <property type="component" value="Unassembled WGS sequence"/>
</dbReference>
<keyword evidence="5" id="KW-1133">Transmembrane helix</keyword>
<name>A0A7I8WCE4_9ANNE</name>
<proteinExistence type="inferred from homology"/>
<keyword evidence="3" id="KW-0547">Nucleotide-binding</keyword>
<organism evidence="7 8">
    <name type="scientific">Dimorphilus gyrociliatus</name>
    <dbReference type="NCBI Taxonomy" id="2664684"/>
    <lineage>
        <taxon>Eukaryota</taxon>
        <taxon>Metazoa</taxon>
        <taxon>Spiralia</taxon>
        <taxon>Lophotrochozoa</taxon>
        <taxon>Annelida</taxon>
        <taxon>Polychaeta</taxon>
        <taxon>Polychaeta incertae sedis</taxon>
        <taxon>Dinophilidae</taxon>
        <taxon>Dimorphilus</taxon>
    </lineage>
</organism>
<dbReference type="GO" id="GO:0000166">
    <property type="term" value="F:nucleotide binding"/>
    <property type="evidence" value="ECO:0007669"/>
    <property type="project" value="UniProtKB-KW"/>
</dbReference>
<dbReference type="InterPro" id="IPR012945">
    <property type="entry name" value="Tubulin-bd_cofactor_C_dom"/>
</dbReference>
<dbReference type="PANTHER" id="PTHR15440">
    <property type="entry name" value="XRP2 PROTEIN"/>
    <property type="match status" value="1"/>
</dbReference>
<dbReference type="CDD" id="cd19051">
    <property type="entry name" value="LGIC_TM_cation"/>
    <property type="match status" value="1"/>
</dbReference>
<keyword evidence="5" id="KW-0812">Transmembrane</keyword>
<dbReference type="InterPro" id="IPR018000">
    <property type="entry name" value="Neurotransmitter_ion_chnl_CS"/>
</dbReference>
<dbReference type="InterPro" id="IPR036734">
    <property type="entry name" value="Neur_chan_lig-bd_sf"/>
</dbReference>
<dbReference type="InterPro" id="IPR039093">
    <property type="entry name" value="XRP2"/>
</dbReference>
<evidence type="ECO:0000259" key="6">
    <source>
        <dbReference type="PROSITE" id="PS51329"/>
    </source>
</evidence>
<protein>
    <submittedName>
        <fullName evidence="7">DgyrCDS14046</fullName>
    </submittedName>
</protein>
<dbReference type="GO" id="GO:1990075">
    <property type="term" value="C:periciliary membrane compartment"/>
    <property type="evidence" value="ECO:0007669"/>
    <property type="project" value="TreeGrafter"/>
</dbReference>
<evidence type="ECO:0000256" key="3">
    <source>
        <dbReference type="ARBA" id="ARBA00022741"/>
    </source>
</evidence>
<sequence>MYNSADEDIDSTFHTNIVVYPSGLCQWVPPGLFLSTCKIDIKWFPFDDQKCTMKFGSWTYDSSGINLLLLRETGDTADFIPNGEWELIVLSLVMFAMPSEAGEKITCGVTVLLSLTVFLLLVAETMPPTSDAVPLIGLYFACIMLMCSMSVVFTVLVLNYHHRSPNTHQMPNWVKTGICEWLAWFLRIKRPGREMKRRKLLQNAKMRDLELKERSSRSLLANVLDLDDDFRFVRPNQTRTYETLISSNGGCNAAFRTALPKNELAEILKELKTLTSKIKKDEEFEEEENDWKFAAMVIDRLCLWMFTLFTIGSTERKKRLKEFAVENISDDCIVRYPGSINGEQFILKNIKNCNVYILDHISHLSLEECDSCRLFVGAVKYSVLCRNCQNIKLMVACQQFKAKNCRELELLLCSTTPPVIESSPATKFGCLQAYYPNLEDHMREANINVYNNNWDRVNEDSGDLSYSLMYSDDMKDCSRYVPLPPEEVLSKVEPHCLLVLTREFIMQSSDTKKMFSSSHYDMAASQGPVIGLEYNGKDSIKHCQEILIDVSRGSTGLVYFSTNPKTAAYQIELFYSFANMQI</sequence>
<keyword evidence="8" id="KW-1185">Reference proteome</keyword>
<dbReference type="InterPro" id="IPR006029">
    <property type="entry name" value="Neurotrans-gated_channel_TM"/>
</dbReference>
<dbReference type="InterPro" id="IPR036719">
    <property type="entry name" value="Neuro-gated_channel_TM_sf"/>
</dbReference>
<dbReference type="Gene3D" id="1.20.58.390">
    <property type="entry name" value="Neurotransmitter-gated ion-channel transmembrane domain"/>
    <property type="match status" value="2"/>
</dbReference>
<dbReference type="GO" id="GO:0005096">
    <property type="term" value="F:GTPase activator activity"/>
    <property type="evidence" value="ECO:0007669"/>
    <property type="project" value="InterPro"/>
</dbReference>
<comment type="caution">
    <text evidence="7">The sequence shown here is derived from an EMBL/GenBank/DDBJ whole genome shotgun (WGS) entry which is preliminary data.</text>
</comment>
<dbReference type="InterPro" id="IPR016098">
    <property type="entry name" value="CAP/MinC_C"/>
</dbReference>
<accession>A0A7I8WCE4</accession>
<dbReference type="Pfam" id="PF02932">
    <property type="entry name" value="Neur_chan_memb"/>
    <property type="match status" value="1"/>
</dbReference>
<evidence type="ECO:0000256" key="2">
    <source>
        <dbReference type="ARBA" id="ARBA00008848"/>
    </source>
</evidence>
<dbReference type="EMBL" id="CAJFCJ010000029">
    <property type="protein sequence ID" value="CAD5125847.1"/>
    <property type="molecule type" value="Genomic_DNA"/>
</dbReference>
<dbReference type="GO" id="GO:0005929">
    <property type="term" value="C:cilium"/>
    <property type="evidence" value="ECO:0007669"/>
    <property type="project" value="TreeGrafter"/>
</dbReference>
<comment type="subcellular location">
    <subcellularLocation>
        <location evidence="1">Membrane</location>
        <topology evidence="1">Multi-pass membrane protein</topology>
    </subcellularLocation>
</comment>
<feature type="transmembrane region" description="Helical" evidence="5">
    <location>
        <begin position="105"/>
        <end position="123"/>
    </location>
</feature>
<keyword evidence="4 5" id="KW-0472">Membrane</keyword>
<dbReference type="FunFam" id="1.20.58.390:FF:000073">
    <property type="entry name" value="Neuronal acetylcholine receptor subunit alpha-9-II"/>
    <property type="match status" value="1"/>
</dbReference>
<dbReference type="GO" id="GO:0005230">
    <property type="term" value="F:extracellular ligand-gated monoatomic ion channel activity"/>
    <property type="evidence" value="ECO:0007669"/>
    <property type="project" value="InterPro"/>
</dbReference>
<dbReference type="Gene3D" id="2.160.20.70">
    <property type="match status" value="1"/>
</dbReference>
<dbReference type="AlphaFoldDB" id="A0A7I8WCE4"/>
<evidence type="ECO:0000256" key="5">
    <source>
        <dbReference type="SAM" id="Phobius"/>
    </source>
</evidence>
<dbReference type="GO" id="GO:0006892">
    <property type="term" value="P:post-Golgi vesicle-mediated transport"/>
    <property type="evidence" value="ECO:0007669"/>
    <property type="project" value="TreeGrafter"/>
</dbReference>
<evidence type="ECO:0000256" key="4">
    <source>
        <dbReference type="ARBA" id="ARBA00023136"/>
    </source>
</evidence>
<dbReference type="PROSITE" id="PS51329">
    <property type="entry name" value="C_CAP_COFACTOR_C"/>
    <property type="match status" value="1"/>
</dbReference>
<feature type="transmembrane region" description="Helical" evidence="5">
    <location>
        <begin position="135"/>
        <end position="160"/>
    </location>
</feature>
<dbReference type="InterPro" id="IPR038050">
    <property type="entry name" value="Neuro_actylchol_rec"/>
</dbReference>
<comment type="similarity">
    <text evidence="2">Belongs to the TBCC family.</text>
</comment>
<evidence type="ECO:0000256" key="1">
    <source>
        <dbReference type="ARBA" id="ARBA00004141"/>
    </source>
</evidence>